<comment type="caution">
    <text evidence="1">The sequence shown here is derived from an EMBL/GenBank/DDBJ whole genome shotgun (WGS) entry which is preliminary data.</text>
</comment>
<evidence type="ECO:0008006" key="3">
    <source>
        <dbReference type="Google" id="ProtNLM"/>
    </source>
</evidence>
<proteinExistence type="predicted"/>
<dbReference type="InterPro" id="IPR017853">
    <property type="entry name" value="GH"/>
</dbReference>
<dbReference type="AlphaFoldDB" id="A0A328VKZ9"/>
<dbReference type="SUPFAM" id="SSF51445">
    <property type="entry name" value="(Trans)glycosidases"/>
    <property type="match status" value="1"/>
</dbReference>
<protein>
    <recommendedName>
        <fullName evidence="3">Glycoside hydrolase family 42 N-terminal domain-containing protein</fullName>
    </recommendedName>
</protein>
<name>A0A328VKZ9_9CHLR</name>
<reference evidence="1 2" key="1">
    <citation type="submission" date="2016-08" db="EMBL/GenBank/DDBJ databases">
        <title>Analysis of Carbohydrate Active Enzymes in Thermogemmatispora T81 Reveals Carbohydrate Degradation Ability.</title>
        <authorList>
            <person name="Tomazini A."/>
            <person name="Lal S."/>
            <person name="Stott M."/>
            <person name="Henrissat B."/>
            <person name="Polikarpov I."/>
            <person name="Sparling R."/>
            <person name="Levin D.B."/>
        </authorList>
    </citation>
    <scope>NUCLEOTIDE SEQUENCE [LARGE SCALE GENOMIC DNA]</scope>
    <source>
        <strain evidence="1 2">T81</strain>
    </source>
</reference>
<dbReference type="Gene3D" id="3.20.20.80">
    <property type="entry name" value="Glycosidases"/>
    <property type="match status" value="1"/>
</dbReference>
<accession>A0A328VKZ9</accession>
<keyword evidence="2" id="KW-1185">Reference proteome</keyword>
<evidence type="ECO:0000313" key="1">
    <source>
        <dbReference type="EMBL" id="RAQ95794.1"/>
    </source>
</evidence>
<sequence>MDITVAYFHSLFHPDLVKRDFEQIRAAGASSIVYSILDEERHYWPRDLERGLLLAQDVGLKVYLSPGQHGNLFATPSPAPSWYTFHHPESRVLDRHGRYHDLTCFNHEPFRRWLFQEIAFYLNTYPINGILLDEPDYGEITCFCSVCRALCPDVTDLAGFRRRSWVTFLSDLCAYIKGLDKHVRTVIVLPSYDAGLVEDLALLPDLDMLGLHLQRRPRQQPQATEAVTDSYDRGEREIVDRARQHQKRSLLWLQNFDLDEEGQQELPQLFQLALHAEPDEVACYYYWRNNSDPEGVWQLTRQLLRSIPRRQLHWQTGKHFAIPRLGDE</sequence>
<evidence type="ECO:0000313" key="2">
    <source>
        <dbReference type="Proteomes" id="UP000248706"/>
    </source>
</evidence>
<dbReference type="EMBL" id="MCIF01000002">
    <property type="protein sequence ID" value="RAQ95794.1"/>
    <property type="molecule type" value="Genomic_DNA"/>
</dbReference>
<gene>
    <name evidence="1" type="ORF">A4R35_09625</name>
</gene>
<dbReference type="Proteomes" id="UP000248706">
    <property type="component" value="Unassembled WGS sequence"/>
</dbReference>
<organism evidence="1 2">
    <name type="scientific">Thermogemmatispora tikiterensis</name>
    <dbReference type="NCBI Taxonomy" id="1825093"/>
    <lineage>
        <taxon>Bacteria</taxon>
        <taxon>Bacillati</taxon>
        <taxon>Chloroflexota</taxon>
        <taxon>Ktedonobacteria</taxon>
        <taxon>Thermogemmatisporales</taxon>
        <taxon>Thermogemmatisporaceae</taxon>
        <taxon>Thermogemmatispora</taxon>
    </lineage>
</organism>
<dbReference type="RefSeq" id="WP_189361588.1">
    <property type="nucleotide sequence ID" value="NZ_MCIF01000002.1"/>
</dbReference>